<reference evidence="1" key="1">
    <citation type="submission" date="2014-12" db="EMBL/GenBank/DDBJ databases">
        <title>Insight into the proteome of Arion vulgaris.</title>
        <authorList>
            <person name="Aradska J."/>
            <person name="Bulat T."/>
            <person name="Smidak R."/>
            <person name="Sarate P."/>
            <person name="Gangsoo J."/>
            <person name="Sialana F."/>
            <person name="Bilban M."/>
            <person name="Lubec G."/>
        </authorList>
    </citation>
    <scope>NUCLEOTIDE SEQUENCE</scope>
    <source>
        <tissue evidence="1">Skin</tissue>
    </source>
</reference>
<organism evidence="1">
    <name type="scientific">Arion vulgaris</name>
    <dbReference type="NCBI Taxonomy" id="1028688"/>
    <lineage>
        <taxon>Eukaryota</taxon>
        <taxon>Metazoa</taxon>
        <taxon>Spiralia</taxon>
        <taxon>Lophotrochozoa</taxon>
        <taxon>Mollusca</taxon>
        <taxon>Gastropoda</taxon>
        <taxon>Heterobranchia</taxon>
        <taxon>Euthyneura</taxon>
        <taxon>Panpulmonata</taxon>
        <taxon>Eupulmonata</taxon>
        <taxon>Stylommatophora</taxon>
        <taxon>Helicina</taxon>
        <taxon>Arionoidea</taxon>
        <taxon>Arionidae</taxon>
        <taxon>Arion</taxon>
    </lineage>
</organism>
<dbReference type="AlphaFoldDB" id="A0A0B7BCM3"/>
<sequence length="86" mass="9847">MTSEMMFNHWFCQPPPHVIDVPHIAQLIQSCSVLLSLIYSHRTSRYFLFVPVANTLLYIVHHLTRLACTYVSISLTVACTHVCICL</sequence>
<gene>
    <name evidence="1" type="primary">ORF174403</name>
</gene>
<evidence type="ECO:0000313" key="1">
    <source>
        <dbReference type="EMBL" id="CEK90036.1"/>
    </source>
</evidence>
<proteinExistence type="predicted"/>
<accession>A0A0B7BCM3</accession>
<dbReference type="EMBL" id="HACG01043171">
    <property type="protein sequence ID" value="CEK90036.1"/>
    <property type="molecule type" value="Transcribed_RNA"/>
</dbReference>
<feature type="non-terminal residue" evidence="1">
    <location>
        <position position="86"/>
    </location>
</feature>
<protein>
    <submittedName>
        <fullName evidence="1">Uncharacterized protein</fullName>
    </submittedName>
</protein>
<name>A0A0B7BCM3_9EUPU</name>